<evidence type="ECO:0000256" key="3">
    <source>
        <dbReference type="ARBA" id="ARBA00023125"/>
    </source>
</evidence>
<dbReference type="PANTHER" id="PTHR30349:SF41">
    <property type="entry name" value="INTEGRASE_RECOMBINASE PROTEIN MJ0367-RELATED"/>
    <property type="match status" value="1"/>
</dbReference>
<dbReference type="PROSITE" id="PS51898">
    <property type="entry name" value="TYR_RECOMBINASE"/>
    <property type="match status" value="1"/>
</dbReference>
<name>A0A200J6W1_9ENTE</name>
<keyword evidence="10" id="KW-1185">Reference proteome</keyword>
<dbReference type="EMBL" id="NIBQ01000002">
    <property type="protein sequence ID" value="OUZ32956.1"/>
    <property type="molecule type" value="Genomic_DNA"/>
</dbReference>
<evidence type="ECO:0000256" key="5">
    <source>
        <dbReference type="PROSITE-ProRule" id="PRU01248"/>
    </source>
</evidence>
<evidence type="ECO:0000259" key="7">
    <source>
        <dbReference type="PROSITE" id="PS51900"/>
    </source>
</evidence>
<dbReference type="OrthoDB" id="283809at2"/>
<keyword evidence="3 5" id="KW-0238">DNA-binding</keyword>
<dbReference type="RefSeq" id="WP_087640785.1">
    <property type="nucleotide sequence ID" value="NZ_CP147246.1"/>
</dbReference>
<dbReference type="Proteomes" id="UP000196151">
    <property type="component" value="Chromosome"/>
</dbReference>
<evidence type="ECO:0000256" key="1">
    <source>
        <dbReference type="ARBA" id="ARBA00008857"/>
    </source>
</evidence>
<reference evidence="9" key="2">
    <citation type="submission" date="2017-05" db="EMBL/GenBank/DDBJ databases">
        <authorList>
            <consortium name="The Broad Institute Genomics Platform"/>
            <consortium name="The Broad Institute Genomic Center for Infectious Diseases"/>
            <person name="Earl A."/>
            <person name="Manson A."/>
            <person name="Schwartman J."/>
            <person name="Gilmore M."/>
            <person name="Abouelleil A."/>
            <person name="Cao P."/>
            <person name="Chapman S."/>
            <person name="Cusick C."/>
            <person name="Shea T."/>
            <person name="Young S."/>
            <person name="Neafsey D."/>
            <person name="Nusbaum C."/>
            <person name="Birren B."/>
        </authorList>
    </citation>
    <scope>NUCLEOTIDE SEQUENCE</scope>
    <source>
        <strain evidence="9">9D6_DIV0238</strain>
    </source>
</reference>
<dbReference type="AlphaFoldDB" id="A0A200J6W1"/>
<evidence type="ECO:0000313" key="9">
    <source>
        <dbReference type="EMBL" id="WYJ93911.1"/>
    </source>
</evidence>
<protein>
    <recommendedName>
        <fullName evidence="11">Tyr recombinase domain-containing protein</fullName>
    </recommendedName>
</protein>
<dbReference type="PANTHER" id="PTHR30349">
    <property type="entry name" value="PHAGE INTEGRASE-RELATED"/>
    <property type="match status" value="1"/>
</dbReference>
<dbReference type="CDD" id="cd01189">
    <property type="entry name" value="INT_ICEBs1_C_like"/>
    <property type="match status" value="1"/>
</dbReference>
<dbReference type="EMBL" id="CP147246">
    <property type="protein sequence ID" value="WYJ93911.1"/>
    <property type="molecule type" value="Genomic_DNA"/>
</dbReference>
<evidence type="ECO:0000259" key="6">
    <source>
        <dbReference type="PROSITE" id="PS51898"/>
    </source>
</evidence>
<keyword evidence="4" id="KW-0233">DNA recombination</keyword>
<organism evidence="8">
    <name type="scientific">Candidatus Enterococcus dunnyi</name>
    <dbReference type="NCBI Taxonomy" id="1834192"/>
    <lineage>
        <taxon>Bacteria</taxon>
        <taxon>Bacillati</taxon>
        <taxon>Bacillota</taxon>
        <taxon>Bacilli</taxon>
        <taxon>Lactobacillales</taxon>
        <taxon>Enterococcaceae</taxon>
        <taxon>Enterococcus</taxon>
    </lineage>
</organism>
<dbReference type="Pfam" id="PF14659">
    <property type="entry name" value="Phage_int_SAM_3"/>
    <property type="match status" value="1"/>
</dbReference>
<dbReference type="Pfam" id="PF00589">
    <property type="entry name" value="Phage_integrase"/>
    <property type="match status" value="1"/>
</dbReference>
<dbReference type="SUPFAM" id="SSF56349">
    <property type="entry name" value="DNA breaking-rejoining enzymes"/>
    <property type="match status" value="1"/>
</dbReference>
<dbReference type="InterPro" id="IPR050090">
    <property type="entry name" value="Tyrosine_recombinase_XerCD"/>
</dbReference>
<dbReference type="InterPro" id="IPR004107">
    <property type="entry name" value="Integrase_SAM-like_N"/>
</dbReference>
<evidence type="ECO:0000313" key="10">
    <source>
        <dbReference type="Proteomes" id="UP000196151"/>
    </source>
</evidence>
<proteinExistence type="inferred from homology"/>
<dbReference type="Gene3D" id="1.10.150.130">
    <property type="match status" value="1"/>
</dbReference>
<dbReference type="Gene3D" id="1.10.443.10">
    <property type="entry name" value="Intergrase catalytic core"/>
    <property type="match status" value="1"/>
</dbReference>
<reference evidence="9" key="3">
    <citation type="submission" date="2024-03" db="EMBL/GenBank/DDBJ databases">
        <title>The Genome Sequence of Enterococcus sp. DIV0238c.</title>
        <authorList>
            <consortium name="The Broad Institute Genomics Platform"/>
            <consortium name="The Broad Institute Microbial Omics Core"/>
            <consortium name="The Broad Institute Genomic Center for Infectious Diseases"/>
            <person name="Earl A."/>
            <person name="Manson A."/>
            <person name="Gilmore M."/>
            <person name="Schwartman J."/>
            <person name="Shea T."/>
            <person name="Abouelleil A."/>
            <person name="Cao P."/>
            <person name="Chapman S."/>
            <person name="Cusick C."/>
            <person name="Young S."/>
            <person name="Neafsey D."/>
            <person name="Nusbaum C."/>
            <person name="Birren B."/>
        </authorList>
    </citation>
    <scope>NUCLEOTIDE SEQUENCE</scope>
    <source>
        <strain evidence="9">9D6_DIV0238</strain>
    </source>
</reference>
<dbReference type="GO" id="GO:0006310">
    <property type="term" value="P:DNA recombination"/>
    <property type="evidence" value="ECO:0007669"/>
    <property type="project" value="UniProtKB-KW"/>
</dbReference>
<dbReference type="PROSITE" id="PS51900">
    <property type="entry name" value="CB"/>
    <property type="match status" value="1"/>
</dbReference>
<dbReference type="InterPro" id="IPR010998">
    <property type="entry name" value="Integrase_recombinase_N"/>
</dbReference>
<evidence type="ECO:0008006" key="11">
    <source>
        <dbReference type="Google" id="ProtNLM"/>
    </source>
</evidence>
<feature type="domain" description="Core-binding (CB)" evidence="7">
    <location>
        <begin position="66"/>
        <end position="148"/>
    </location>
</feature>
<dbReference type="InterPro" id="IPR044068">
    <property type="entry name" value="CB"/>
</dbReference>
<evidence type="ECO:0000256" key="2">
    <source>
        <dbReference type="ARBA" id="ARBA00022908"/>
    </source>
</evidence>
<gene>
    <name evidence="9" type="ORF">A5889_001413</name>
    <name evidence="8" type="ORF">A5889_001665</name>
</gene>
<dbReference type="InterPro" id="IPR013762">
    <property type="entry name" value="Integrase-like_cat_sf"/>
</dbReference>
<reference evidence="8" key="1">
    <citation type="submission" date="2017-05" db="EMBL/GenBank/DDBJ databases">
        <title>The Genome Sequence of Enterococcus sp. 9D6_DIV0238.</title>
        <authorList>
            <consortium name="The Broad Institute Genomics Platform"/>
            <consortium name="The Broad Institute Genomic Center for Infectious Diseases"/>
            <person name="Earl A."/>
            <person name="Manson A."/>
            <person name="Schwartman J."/>
            <person name="Gilmore M."/>
            <person name="Abouelleil A."/>
            <person name="Cao P."/>
            <person name="Chapman S."/>
            <person name="Cusick C."/>
            <person name="Shea T."/>
            <person name="Young S."/>
            <person name="Neafsey D."/>
            <person name="Nusbaum C."/>
            <person name="Birren B."/>
        </authorList>
    </citation>
    <scope>NUCLEOTIDE SEQUENCE [LARGE SCALE GENOMIC DNA]</scope>
    <source>
        <strain evidence="8">9D6_DIV0238</strain>
    </source>
</reference>
<dbReference type="InterPro" id="IPR002104">
    <property type="entry name" value="Integrase_catalytic"/>
</dbReference>
<feature type="domain" description="Tyr recombinase" evidence="6">
    <location>
        <begin position="167"/>
        <end position="363"/>
    </location>
</feature>
<accession>A0A200J6W1</accession>
<dbReference type="GO" id="GO:0015074">
    <property type="term" value="P:DNA integration"/>
    <property type="evidence" value="ECO:0007669"/>
    <property type="project" value="UniProtKB-KW"/>
</dbReference>
<sequence>MAKKGENIYKRKDGRWEGRYIKGRRANGSIYYGYVYSTSYKEVRKKLVIKKATTFSDFNTTERFYGTVNNWLDYWLESVAAVQVKPSTLDSYKSKIDCHIRPAIGEIFLSELTSTKIENFIDQTKEKISTSSLHAVFRVLKTALKYAEKLNFVRRSLYENIQLPKIKKTKIITINRSEHKRLVKAAKKSPDGLPVLLSLETGMRIGEISGLKWSDVDFENQTISVQRTLQRVSTLSNGEFRTHIIEEKPKSDTSERIIPLSTALVKRLMRAKKTSKSIYVVSRGAKFIEPRTIRYQFNRLLKALNLPRCSFHALRHSFATRCLEKGVNIAVISSLMGHASTKMTLDIYTNSNLNEERLAVESITCI</sequence>
<dbReference type="GO" id="GO:0003677">
    <property type="term" value="F:DNA binding"/>
    <property type="evidence" value="ECO:0007669"/>
    <property type="project" value="UniProtKB-UniRule"/>
</dbReference>
<evidence type="ECO:0000256" key="4">
    <source>
        <dbReference type="ARBA" id="ARBA00023172"/>
    </source>
</evidence>
<keyword evidence="2" id="KW-0229">DNA integration</keyword>
<evidence type="ECO:0000313" key="8">
    <source>
        <dbReference type="EMBL" id="OUZ32956.1"/>
    </source>
</evidence>
<comment type="similarity">
    <text evidence="1">Belongs to the 'phage' integrase family.</text>
</comment>
<dbReference type="InterPro" id="IPR011010">
    <property type="entry name" value="DNA_brk_join_enz"/>
</dbReference>